<keyword evidence="1" id="KW-0812">Transmembrane</keyword>
<evidence type="ECO:0000256" key="1">
    <source>
        <dbReference type="SAM" id="Phobius"/>
    </source>
</evidence>
<sequence length="238" mass="28717">MRRRLNETHFTSVRLETFQDNKEHLLEQLRENKKSKKCLDDEKRAKYDFWRKISIGYIYCRLYPKCLLLRPSQTHGTFLMGIPLPLPDALFKRISSFQLRNKLWSEKLRYLSNKKSYFRKSVKLPDRHVVHESSNRKFISRHVKISGCLFLFSTICAFTMFYKRYGTVEEKTVIVERINHLGKSLECRKKLSEFTLGQEKDYWFYQDEMQKFFIFPEDLDFSKIVTRYGFVNTRKGIS</sequence>
<proteinExistence type="predicted"/>
<feature type="transmembrane region" description="Helical" evidence="1">
    <location>
        <begin position="143"/>
        <end position="162"/>
    </location>
</feature>
<organism evidence="2 3">
    <name type="scientific">Thelohanellus kitauei</name>
    <name type="common">Myxosporean</name>
    <dbReference type="NCBI Taxonomy" id="669202"/>
    <lineage>
        <taxon>Eukaryota</taxon>
        <taxon>Metazoa</taxon>
        <taxon>Cnidaria</taxon>
        <taxon>Myxozoa</taxon>
        <taxon>Myxosporea</taxon>
        <taxon>Bivalvulida</taxon>
        <taxon>Platysporina</taxon>
        <taxon>Myxobolidae</taxon>
        <taxon>Thelohanellus</taxon>
    </lineage>
</organism>
<keyword evidence="1" id="KW-0472">Membrane</keyword>
<dbReference type="Proteomes" id="UP000031668">
    <property type="component" value="Unassembled WGS sequence"/>
</dbReference>
<evidence type="ECO:0000313" key="2">
    <source>
        <dbReference type="EMBL" id="KII66279.1"/>
    </source>
</evidence>
<protein>
    <submittedName>
        <fullName evidence="2">Uncharacterized protein</fullName>
    </submittedName>
</protein>
<gene>
    <name evidence="2" type="ORF">RF11_06692</name>
</gene>
<keyword evidence="1" id="KW-1133">Transmembrane helix</keyword>
<keyword evidence="3" id="KW-1185">Reference proteome</keyword>
<dbReference type="EMBL" id="JWZT01003568">
    <property type="protein sequence ID" value="KII66279.1"/>
    <property type="molecule type" value="Genomic_DNA"/>
</dbReference>
<name>A0A0C2ILH6_THEKT</name>
<evidence type="ECO:0000313" key="3">
    <source>
        <dbReference type="Proteomes" id="UP000031668"/>
    </source>
</evidence>
<dbReference type="AlphaFoldDB" id="A0A0C2ILH6"/>
<accession>A0A0C2ILH6</accession>
<reference evidence="2 3" key="1">
    <citation type="journal article" date="2014" name="Genome Biol. Evol.">
        <title>The genome of the myxosporean Thelohanellus kitauei shows adaptations to nutrient acquisition within its fish host.</title>
        <authorList>
            <person name="Yang Y."/>
            <person name="Xiong J."/>
            <person name="Zhou Z."/>
            <person name="Huo F."/>
            <person name="Miao W."/>
            <person name="Ran C."/>
            <person name="Liu Y."/>
            <person name="Zhang J."/>
            <person name="Feng J."/>
            <person name="Wang M."/>
            <person name="Wang M."/>
            <person name="Wang L."/>
            <person name="Yao B."/>
        </authorList>
    </citation>
    <scope>NUCLEOTIDE SEQUENCE [LARGE SCALE GENOMIC DNA]</scope>
    <source>
        <strain evidence="2">Wuqing</strain>
    </source>
</reference>
<comment type="caution">
    <text evidence="2">The sequence shown here is derived from an EMBL/GenBank/DDBJ whole genome shotgun (WGS) entry which is preliminary data.</text>
</comment>